<feature type="compositionally biased region" description="Polar residues" evidence="1">
    <location>
        <begin position="1177"/>
        <end position="1186"/>
    </location>
</feature>
<feature type="region of interest" description="Disordered" evidence="1">
    <location>
        <begin position="1177"/>
        <end position="1207"/>
    </location>
</feature>
<feature type="compositionally biased region" description="Basic residues" evidence="1">
    <location>
        <begin position="571"/>
        <end position="583"/>
    </location>
</feature>
<dbReference type="VEuPathDB" id="VectorBase:ACUA012484"/>
<dbReference type="EMBL" id="AXCM01001551">
    <property type="status" value="NOT_ANNOTATED_CDS"/>
    <property type="molecule type" value="Genomic_DNA"/>
</dbReference>
<organism evidence="2 3">
    <name type="scientific">Anopheles culicifacies</name>
    <dbReference type="NCBI Taxonomy" id="139723"/>
    <lineage>
        <taxon>Eukaryota</taxon>
        <taxon>Metazoa</taxon>
        <taxon>Ecdysozoa</taxon>
        <taxon>Arthropoda</taxon>
        <taxon>Hexapoda</taxon>
        <taxon>Insecta</taxon>
        <taxon>Pterygota</taxon>
        <taxon>Neoptera</taxon>
        <taxon>Endopterygota</taxon>
        <taxon>Diptera</taxon>
        <taxon>Nematocera</taxon>
        <taxon>Culicoidea</taxon>
        <taxon>Culicidae</taxon>
        <taxon>Anophelinae</taxon>
        <taxon>Anopheles</taxon>
        <taxon>culicifacies species complex</taxon>
    </lineage>
</organism>
<sequence>MDLDSANDMISPGDTVARSKPETDIEQHVLGTKVKLSDGTEALVFSRTPRNKDLLFGYSCHICGVVCLYGERMLQIHIAGRKHQARLNVTVFDAEQYRASLVSKPKANTASSDTNTSAAGASLGMQENESSSAPKTMARLQNVLDGYRDGPLVGLEYIIELTDTANGSDPFYSCILCNIHDNNESGITTHMIGLGHRFKFLEKHYPTVRKMLAPYRNNNLENGGQVFFRVVQTVCEAIEDHHGRLTPQVYDAADFNRNRVKYGQQISFGSHFDERTGPKFGDVIDAKVLQDLLQDMDSTEGVEVNPQAVETKTPKRYRKREERGSLDSISSVSSANSMLTISSSGDNDERSRQRPRSPLNGGRGGRDQRAQRGPGPSERQMLPTPRELSQQSAAIAHERYKWEKYRCTVDIAVAQLAKQLKEYEKNPEKHPLYSEEWKKFWNRRYKELQAEKKDPQKHNFKPEWIEFWTKRMKDLHEEDIARKKEEIRTKMNLPVEGEERTEELREQYVLRVPQTNKRARTSDPKAGTAEQPILIDVNSDEEEDDYKGGQPMKRSNRSPRTPSRRNESSWSRKRSTSRSHRSRSPISDDNDFDSYSRSRSHRGPPRDHHGEWPGEGSKHRGPPPERVDYDEWAKNYYGPNKKVFVRTEFDSDNTPLNFIAVCRLLTAFEEYLGSLGPKVIDLLAKALALEKVKANSADDLLLNEDNCMFLETVKEKLKGHMMAETIDPPKMVPIKKAVRNIARLLHEASKREQTDKPLEDELSRDSQAVSEVAAAPLATNAASTASTPSLDKIAVAEQLAKLLVAQGKTDFTTDELEELINVYIAMAQMSRERNTIINAKSYMAALPQQPPAVSSTSKEVTPVTATAAPSKVPVASERARQAEAAGSRGVTSRMNDHTNDVPVHSGNFGSSSMPDMEEENSSPGTLENLTDSDLQTLLQSFKDLSNDEQMHLISYLRKLEHTEPERVERLRRYVNFDAFNNPPGDGRNSAADNGDRRDVTNRLSDMDERSFTGHDDDSSYDMFRTAGPTTTTTTTAGGRKPTQMPSSNNAGQQRQPVQRPQQQQQQQQSSQQMQRQKAPHQQPIPPQKKPNTMIVDSEDEDDYSYDDILRAASKNVSTIPQQQRSKTPTDAYDTSSNHSQRTNSNNETGSGGTVAGAMSLTDTQNLIANLMESLQKSVSDANSHKPSSSSGTGGNSNYTNPITTIGTIGGESSTASIPGKVSNPASNASAMYPSFPQQQQQQGPAGMPMLYGQHGGQPPMGHMQGAPGQMPSQFGGQFMYQGQMFGANPAAQQQMQQYGGYGNYGYY</sequence>
<feature type="region of interest" description="Disordered" evidence="1">
    <location>
        <begin position="299"/>
        <end position="391"/>
    </location>
</feature>
<feature type="region of interest" description="Disordered" evidence="1">
    <location>
        <begin position="1"/>
        <end position="21"/>
    </location>
</feature>
<keyword evidence="3" id="KW-1185">Reference proteome</keyword>
<dbReference type="Gene3D" id="3.30.160.60">
    <property type="entry name" value="Classic Zinc Finger"/>
    <property type="match status" value="1"/>
</dbReference>
<name>A0A182M929_9DIPT</name>
<feature type="compositionally biased region" description="Low complexity" evidence="1">
    <location>
        <begin position="1024"/>
        <end position="1042"/>
    </location>
</feature>
<accession>A0A182M929</accession>
<evidence type="ECO:0000313" key="3">
    <source>
        <dbReference type="Proteomes" id="UP000075883"/>
    </source>
</evidence>
<dbReference type="STRING" id="139723.A0A182M929"/>
<feature type="region of interest" description="Disordered" evidence="1">
    <location>
        <begin position="514"/>
        <end position="627"/>
    </location>
</feature>
<reference evidence="2" key="2">
    <citation type="submission" date="2020-05" db="UniProtKB">
        <authorList>
            <consortium name="EnsemblMetazoa"/>
        </authorList>
    </citation>
    <scope>IDENTIFICATION</scope>
    <source>
        <strain evidence="2">A-37</strain>
    </source>
</reference>
<reference evidence="3" key="1">
    <citation type="submission" date="2013-09" db="EMBL/GenBank/DDBJ databases">
        <title>The Genome Sequence of Anopheles culicifacies species A.</title>
        <authorList>
            <consortium name="The Broad Institute Genomics Platform"/>
            <person name="Neafsey D.E."/>
            <person name="Besansky N."/>
            <person name="Howell P."/>
            <person name="Walton C."/>
            <person name="Young S.K."/>
            <person name="Zeng Q."/>
            <person name="Gargeya S."/>
            <person name="Fitzgerald M."/>
            <person name="Haas B."/>
            <person name="Abouelleil A."/>
            <person name="Allen A.W."/>
            <person name="Alvarado L."/>
            <person name="Arachchi H.M."/>
            <person name="Berlin A.M."/>
            <person name="Chapman S.B."/>
            <person name="Gainer-Dewar J."/>
            <person name="Goldberg J."/>
            <person name="Griggs A."/>
            <person name="Gujja S."/>
            <person name="Hansen M."/>
            <person name="Howarth C."/>
            <person name="Imamovic A."/>
            <person name="Ireland A."/>
            <person name="Larimer J."/>
            <person name="McCowan C."/>
            <person name="Murphy C."/>
            <person name="Pearson M."/>
            <person name="Poon T.W."/>
            <person name="Priest M."/>
            <person name="Roberts A."/>
            <person name="Saif S."/>
            <person name="Shea T."/>
            <person name="Sisk P."/>
            <person name="Sykes S."/>
            <person name="Wortman J."/>
            <person name="Nusbaum C."/>
            <person name="Birren B."/>
        </authorList>
    </citation>
    <scope>NUCLEOTIDE SEQUENCE [LARGE SCALE GENOMIC DNA]</scope>
    <source>
        <strain evidence="3">A-37</strain>
    </source>
</reference>
<feature type="region of interest" description="Disordered" evidence="1">
    <location>
        <begin position="852"/>
        <end position="929"/>
    </location>
</feature>
<feature type="compositionally biased region" description="Basic and acidic residues" evidence="1">
    <location>
        <begin position="993"/>
        <end position="1017"/>
    </location>
</feature>
<feature type="compositionally biased region" description="Low complexity" evidence="1">
    <location>
        <begin position="1052"/>
        <end position="1081"/>
    </location>
</feature>
<feature type="compositionally biased region" description="Basic and acidic residues" evidence="1">
    <location>
        <begin position="604"/>
        <end position="627"/>
    </location>
</feature>
<feature type="compositionally biased region" description="Polar residues" evidence="1">
    <location>
        <begin position="106"/>
        <end position="132"/>
    </location>
</feature>
<feature type="compositionally biased region" description="Polar residues" evidence="1">
    <location>
        <begin position="1114"/>
        <end position="1148"/>
    </location>
</feature>
<feature type="region of interest" description="Disordered" evidence="1">
    <location>
        <begin position="104"/>
        <end position="132"/>
    </location>
</feature>
<feature type="compositionally biased region" description="Polar residues" evidence="1">
    <location>
        <begin position="327"/>
        <end position="345"/>
    </location>
</feature>
<feature type="region of interest" description="Disordered" evidence="1">
    <location>
        <begin position="976"/>
        <end position="1094"/>
    </location>
</feature>
<feature type="compositionally biased region" description="Low complexity" evidence="1">
    <location>
        <begin position="1187"/>
        <end position="1206"/>
    </location>
</feature>
<evidence type="ECO:0000256" key="1">
    <source>
        <dbReference type="SAM" id="MobiDB-lite"/>
    </source>
</evidence>
<dbReference type="Proteomes" id="UP000075883">
    <property type="component" value="Unassembled WGS sequence"/>
</dbReference>
<feature type="region of interest" description="Disordered" evidence="1">
    <location>
        <begin position="1113"/>
        <end position="1156"/>
    </location>
</feature>
<proteinExistence type="predicted"/>
<protein>
    <submittedName>
        <fullName evidence="2">Uncharacterized protein</fullName>
    </submittedName>
</protein>
<evidence type="ECO:0000313" key="2">
    <source>
        <dbReference type="EnsemblMetazoa" id="ACUA012484-PA"/>
    </source>
</evidence>
<dbReference type="EnsemblMetazoa" id="ACUA012484-RA">
    <property type="protein sequence ID" value="ACUA012484-PA"/>
    <property type="gene ID" value="ACUA012484"/>
</dbReference>